<evidence type="ECO:0000313" key="2">
    <source>
        <dbReference type="EMBL" id="TFE26281.1"/>
    </source>
</evidence>
<protein>
    <submittedName>
        <fullName evidence="2">Sugar phosphate isomerase/epimerase</fullName>
    </submittedName>
</protein>
<dbReference type="InterPro" id="IPR013022">
    <property type="entry name" value="Xyl_isomerase-like_TIM-brl"/>
</dbReference>
<dbReference type="Proteomes" id="UP000297900">
    <property type="component" value="Unassembled WGS sequence"/>
</dbReference>
<dbReference type="PANTHER" id="PTHR12110:SF21">
    <property type="entry name" value="XYLOSE ISOMERASE-LIKE TIM BARREL DOMAIN-CONTAINING PROTEIN"/>
    <property type="match status" value="1"/>
</dbReference>
<sequence length="265" mass="29411">MKIKGYSTGLYGWQVKYWAEGKEPSMEEIFRECAEAGLDAVEIDPVPETAALARSFGLSVSGSYAGLPLHEPIENLRIEETLLPIARRLAENGGRDLVINADPKGGWDYPLDKTEDEFKRQGDNLTRIALAVNSLGLAVSMHNHAASLHNAEGDLRSVIEYGAREIGLCIDTGWAHIAGCDPIGWIRKYPERVTAFHLRNQTGLVPAEDLAEGDIDMRKLLGVLDVIGFQGWLTLELFHPLETQAKRTLMEDVRRSVEFLKESAE</sequence>
<dbReference type="RefSeq" id="WP_167747092.1">
    <property type="nucleotide sequence ID" value="NZ_SOMN01000014.1"/>
</dbReference>
<proteinExistence type="predicted"/>
<dbReference type="InterPro" id="IPR036237">
    <property type="entry name" value="Xyl_isomerase-like_sf"/>
</dbReference>
<comment type="caution">
    <text evidence="2">The sequence shown here is derived from an EMBL/GenBank/DDBJ whole genome shotgun (WGS) entry which is preliminary data.</text>
</comment>
<keyword evidence="3" id="KW-1185">Reference proteome</keyword>
<dbReference type="AlphaFoldDB" id="A0A4Y8LZA4"/>
<evidence type="ECO:0000313" key="3">
    <source>
        <dbReference type="Proteomes" id="UP000297900"/>
    </source>
</evidence>
<dbReference type="Pfam" id="PF01261">
    <property type="entry name" value="AP_endonuc_2"/>
    <property type="match status" value="1"/>
</dbReference>
<dbReference type="SUPFAM" id="SSF51658">
    <property type="entry name" value="Xylose isomerase-like"/>
    <property type="match status" value="1"/>
</dbReference>
<feature type="domain" description="Xylose isomerase-like TIM barrel" evidence="1">
    <location>
        <begin position="30"/>
        <end position="261"/>
    </location>
</feature>
<gene>
    <name evidence="2" type="ORF">E2980_11715</name>
</gene>
<dbReference type="InterPro" id="IPR050312">
    <property type="entry name" value="IolE/XylAMocC-like"/>
</dbReference>
<keyword evidence="2" id="KW-0413">Isomerase</keyword>
<name>A0A4Y8LZA4_9BACL</name>
<accession>A0A4Y8LZA4</accession>
<reference evidence="2 3" key="1">
    <citation type="submission" date="2019-03" db="EMBL/GenBank/DDBJ databases">
        <title>Cohnella endophytica sp. nov., a novel endophytic bacterium isolated from bark of Sonneratia apetala.</title>
        <authorList>
            <person name="Tuo L."/>
        </authorList>
    </citation>
    <scope>NUCLEOTIDE SEQUENCE [LARGE SCALE GENOMIC DNA]</scope>
    <source>
        <strain evidence="2 3">CCTCC AB 208254</strain>
    </source>
</reference>
<dbReference type="PANTHER" id="PTHR12110">
    <property type="entry name" value="HYDROXYPYRUVATE ISOMERASE"/>
    <property type="match status" value="1"/>
</dbReference>
<dbReference type="Gene3D" id="3.20.20.150">
    <property type="entry name" value="Divalent-metal-dependent TIM barrel enzymes"/>
    <property type="match status" value="1"/>
</dbReference>
<organism evidence="2 3">
    <name type="scientific">Cohnella luojiensis</name>
    <dbReference type="NCBI Taxonomy" id="652876"/>
    <lineage>
        <taxon>Bacteria</taxon>
        <taxon>Bacillati</taxon>
        <taxon>Bacillota</taxon>
        <taxon>Bacilli</taxon>
        <taxon>Bacillales</taxon>
        <taxon>Paenibacillaceae</taxon>
        <taxon>Cohnella</taxon>
    </lineage>
</organism>
<dbReference type="EMBL" id="SOMN01000014">
    <property type="protein sequence ID" value="TFE26281.1"/>
    <property type="molecule type" value="Genomic_DNA"/>
</dbReference>
<dbReference type="GO" id="GO:0016853">
    <property type="term" value="F:isomerase activity"/>
    <property type="evidence" value="ECO:0007669"/>
    <property type="project" value="UniProtKB-KW"/>
</dbReference>
<evidence type="ECO:0000259" key="1">
    <source>
        <dbReference type="Pfam" id="PF01261"/>
    </source>
</evidence>